<keyword evidence="9" id="KW-1185">Reference proteome</keyword>
<dbReference type="InterPro" id="IPR043504">
    <property type="entry name" value="Peptidase_S1_PA_chymotrypsin"/>
</dbReference>
<keyword evidence="1 5" id="KW-0645">Protease</keyword>
<sequence length="654" mass="72861">MMKLFGAFLSVVAAGKWEIPETWTYCEAREQVNPFSRWLSSARIVGGGDVKRDAWPFIVRLRIGRSGATCGGSLLDGKHVLTAAHCCHGAAPKDIIAHVNDYSRKVVDEGEKILKVTKIVEHLGFSFRHFQNDVCLLTLEEDVAEIIEHKYACLPPVDWEWPVMSKCYTAGWGMDHESFGKQVDILNSVNVEIFDDNYCVKEQDHHPETMICAGAIGGGRDACQGDSGGPLICEINGNAVLAGVTSWGIGCARAGNPGEWAKVSNFIDWINDNIGPLPPTSPPETTKTTTTSTTTTTTTTTTTKENTSQPEIASLQTSPKPLTTRTTLLSSPTPISLSSKPSLKPWEKVRARRYCAAPEGSEAGLINWTQVASFVGGDKETDAVLIGLNKCQKELKEKVMGKPSTSNPARVEELMNIAIKRQVCVRAIKRGHFDALPCKAECEEVLKAFKRKSEIIKVTGKEKKKLKDASTTFKIHSFSQSQLSSRLHNWQSDKLTDIGTGVNYDSDMDIFREQCRKFWASIAKDRVEKWDNDHQPYFASPRNDWPFINKITAGLRGAHGARMGLSNDSLTEKQKTIATSNSSLKSMKKLCFILAAIFPCFRKGNFIKIFLKEKMYFGIINKEQENFGYHGLIQFKLHDSFRRETQVGEQFQFQ</sequence>
<evidence type="ECO:0000256" key="5">
    <source>
        <dbReference type="RuleBase" id="RU363034"/>
    </source>
</evidence>
<dbReference type="EMBL" id="OU015567">
    <property type="protein sequence ID" value="CAG5109411.1"/>
    <property type="molecule type" value="Genomic_DNA"/>
</dbReference>
<evidence type="ECO:0000256" key="6">
    <source>
        <dbReference type="SAM" id="MobiDB-lite"/>
    </source>
</evidence>
<reference evidence="8 9" key="1">
    <citation type="submission" date="2021-04" db="EMBL/GenBank/DDBJ databases">
        <authorList>
            <person name="Bliznina A."/>
        </authorList>
    </citation>
    <scope>NUCLEOTIDE SEQUENCE [LARGE SCALE GENOMIC DNA]</scope>
</reference>
<evidence type="ECO:0000313" key="8">
    <source>
        <dbReference type="EMBL" id="CAG5109411.1"/>
    </source>
</evidence>
<dbReference type="InterPro" id="IPR001314">
    <property type="entry name" value="Peptidase_S1A"/>
</dbReference>
<gene>
    <name evidence="8" type="ORF">OKIOD_LOCUS12721</name>
</gene>
<dbReference type="InterPro" id="IPR001254">
    <property type="entry name" value="Trypsin_dom"/>
</dbReference>
<name>A0ABN7T2I5_OIKDI</name>
<dbReference type="PANTHER" id="PTHR24264:SF54">
    <property type="entry name" value="PEPTIDASE S1 DOMAIN-CONTAINING PROTEIN"/>
    <property type="match status" value="1"/>
</dbReference>
<dbReference type="InterPro" id="IPR050127">
    <property type="entry name" value="Serine_Proteases_S1"/>
</dbReference>
<evidence type="ECO:0000259" key="7">
    <source>
        <dbReference type="PROSITE" id="PS50240"/>
    </source>
</evidence>
<evidence type="ECO:0000256" key="1">
    <source>
        <dbReference type="ARBA" id="ARBA00022670"/>
    </source>
</evidence>
<feature type="compositionally biased region" description="Low complexity" evidence="6">
    <location>
        <begin position="283"/>
        <end position="305"/>
    </location>
</feature>
<dbReference type="SMART" id="SM00020">
    <property type="entry name" value="Tryp_SPc"/>
    <property type="match status" value="1"/>
</dbReference>
<dbReference type="Gene3D" id="2.40.10.10">
    <property type="entry name" value="Trypsin-like serine proteases"/>
    <property type="match status" value="1"/>
</dbReference>
<feature type="region of interest" description="Disordered" evidence="6">
    <location>
        <begin position="276"/>
        <end position="313"/>
    </location>
</feature>
<evidence type="ECO:0000256" key="2">
    <source>
        <dbReference type="ARBA" id="ARBA00022801"/>
    </source>
</evidence>
<dbReference type="PROSITE" id="PS00134">
    <property type="entry name" value="TRYPSIN_HIS"/>
    <property type="match status" value="1"/>
</dbReference>
<dbReference type="CDD" id="cd00190">
    <property type="entry name" value="Tryp_SPc"/>
    <property type="match status" value="1"/>
</dbReference>
<dbReference type="InterPro" id="IPR033116">
    <property type="entry name" value="TRYPSIN_SER"/>
</dbReference>
<dbReference type="Pfam" id="PF00089">
    <property type="entry name" value="Trypsin"/>
    <property type="match status" value="1"/>
</dbReference>
<feature type="domain" description="Peptidase S1" evidence="7">
    <location>
        <begin position="44"/>
        <end position="275"/>
    </location>
</feature>
<evidence type="ECO:0000256" key="3">
    <source>
        <dbReference type="ARBA" id="ARBA00022825"/>
    </source>
</evidence>
<evidence type="ECO:0000313" key="9">
    <source>
        <dbReference type="Proteomes" id="UP001158576"/>
    </source>
</evidence>
<protein>
    <submittedName>
        <fullName evidence="8">Oidioi.mRNA.OKI2018_I69.chr2.g3956.t1.cds</fullName>
    </submittedName>
</protein>
<evidence type="ECO:0000256" key="4">
    <source>
        <dbReference type="ARBA" id="ARBA00023157"/>
    </source>
</evidence>
<dbReference type="Proteomes" id="UP001158576">
    <property type="component" value="Chromosome 2"/>
</dbReference>
<feature type="region of interest" description="Disordered" evidence="6">
    <location>
        <begin position="322"/>
        <end position="341"/>
    </location>
</feature>
<accession>A0ABN7T2I5</accession>
<keyword evidence="2 5" id="KW-0378">Hydrolase</keyword>
<dbReference type="InterPro" id="IPR009003">
    <property type="entry name" value="Peptidase_S1_PA"/>
</dbReference>
<organism evidence="8 9">
    <name type="scientific">Oikopleura dioica</name>
    <name type="common">Tunicate</name>
    <dbReference type="NCBI Taxonomy" id="34765"/>
    <lineage>
        <taxon>Eukaryota</taxon>
        <taxon>Metazoa</taxon>
        <taxon>Chordata</taxon>
        <taxon>Tunicata</taxon>
        <taxon>Appendicularia</taxon>
        <taxon>Copelata</taxon>
        <taxon>Oikopleuridae</taxon>
        <taxon>Oikopleura</taxon>
    </lineage>
</organism>
<keyword evidence="4" id="KW-1015">Disulfide bond</keyword>
<dbReference type="SUPFAM" id="SSF50494">
    <property type="entry name" value="Trypsin-like serine proteases"/>
    <property type="match status" value="1"/>
</dbReference>
<dbReference type="PROSITE" id="PS00135">
    <property type="entry name" value="TRYPSIN_SER"/>
    <property type="match status" value="1"/>
</dbReference>
<proteinExistence type="predicted"/>
<dbReference type="InterPro" id="IPR018114">
    <property type="entry name" value="TRYPSIN_HIS"/>
</dbReference>
<dbReference type="PANTHER" id="PTHR24264">
    <property type="entry name" value="TRYPSIN-RELATED"/>
    <property type="match status" value="1"/>
</dbReference>
<keyword evidence="3 5" id="KW-0720">Serine protease</keyword>
<dbReference type="PROSITE" id="PS50240">
    <property type="entry name" value="TRYPSIN_DOM"/>
    <property type="match status" value="1"/>
</dbReference>
<dbReference type="PRINTS" id="PR00722">
    <property type="entry name" value="CHYMOTRYPSIN"/>
</dbReference>